<organism evidence="6 7">
    <name type="scientific">Alosa alosa</name>
    <name type="common">allis shad</name>
    <dbReference type="NCBI Taxonomy" id="278164"/>
    <lineage>
        <taxon>Eukaryota</taxon>
        <taxon>Metazoa</taxon>
        <taxon>Chordata</taxon>
        <taxon>Craniata</taxon>
        <taxon>Vertebrata</taxon>
        <taxon>Euteleostomi</taxon>
        <taxon>Actinopterygii</taxon>
        <taxon>Neopterygii</taxon>
        <taxon>Teleostei</taxon>
        <taxon>Clupei</taxon>
        <taxon>Clupeiformes</taxon>
        <taxon>Clupeoidei</taxon>
        <taxon>Clupeidae</taxon>
        <taxon>Alosa</taxon>
    </lineage>
</organism>
<name>A0AAV6FXA7_9TELE</name>
<evidence type="ECO:0000256" key="3">
    <source>
        <dbReference type="ARBA" id="ARBA00022801"/>
    </source>
</evidence>
<evidence type="ECO:0000256" key="1">
    <source>
        <dbReference type="ARBA" id="ARBA00009275"/>
    </source>
</evidence>
<dbReference type="CDD" id="cd01310">
    <property type="entry name" value="TatD_DNAse"/>
    <property type="match status" value="1"/>
</dbReference>
<dbReference type="AlphaFoldDB" id="A0AAV6FXA7"/>
<dbReference type="Proteomes" id="UP000823561">
    <property type="component" value="Chromosome 19"/>
</dbReference>
<dbReference type="Pfam" id="PF01026">
    <property type="entry name" value="TatD_DNase"/>
    <property type="match status" value="1"/>
</dbReference>
<comment type="caution">
    <text evidence="6">The sequence shown here is derived from an EMBL/GenBank/DDBJ whole genome shotgun (WGS) entry which is preliminary data.</text>
</comment>
<dbReference type="GO" id="GO:0046872">
    <property type="term" value="F:metal ion binding"/>
    <property type="evidence" value="ECO:0007669"/>
    <property type="project" value="UniProtKB-KW"/>
</dbReference>
<comment type="function">
    <text evidence="4">Exhibits 3'-exonuclease activities and apurinic/apyrimidinic (AP) endonuclease (in vitro). Show preferential AP endonuclease activity on double-stranded DNA substrates and 3'- exonuclease activity on single-stranded DNA.</text>
</comment>
<feature type="binding site" evidence="5">
    <location>
        <position position="166"/>
    </location>
    <ligand>
        <name>a divalent metal cation</name>
        <dbReference type="ChEBI" id="CHEBI:60240"/>
        <label>2</label>
    </ligand>
</feature>
<feature type="binding site" evidence="5">
    <location>
        <position position="143"/>
    </location>
    <ligand>
        <name>a divalent metal cation</name>
        <dbReference type="ChEBI" id="CHEBI:60240"/>
        <label>2</label>
    </ligand>
</feature>
<evidence type="ECO:0000313" key="6">
    <source>
        <dbReference type="EMBL" id="KAG5265820.1"/>
    </source>
</evidence>
<evidence type="ECO:0000256" key="5">
    <source>
        <dbReference type="PIRSR" id="PIRSR005902-1"/>
    </source>
</evidence>
<accession>A0AAV6FXA7</accession>
<feature type="binding site" evidence="5">
    <location>
        <position position="10"/>
    </location>
    <ligand>
        <name>a divalent metal cation</name>
        <dbReference type="ChEBI" id="CHEBI:60240"/>
        <label>1</label>
    </ligand>
</feature>
<feature type="binding site" evidence="5">
    <location>
        <position position="214"/>
    </location>
    <ligand>
        <name>a divalent metal cation</name>
        <dbReference type="ChEBI" id="CHEBI:60240"/>
        <label>1</label>
    </ligand>
</feature>
<dbReference type="SUPFAM" id="SSF51556">
    <property type="entry name" value="Metallo-dependent hydrolases"/>
    <property type="match status" value="1"/>
</dbReference>
<protein>
    <submittedName>
        <fullName evidence="6">Uncharacterized protein</fullName>
    </submittedName>
</protein>
<dbReference type="PANTHER" id="PTHR46317:SF7">
    <property type="entry name" value="DEOXYRIBONUCLEASE TATDN3-RELATED"/>
    <property type="match status" value="1"/>
</dbReference>
<evidence type="ECO:0000313" key="7">
    <source>
        <dbReference type="Proteomes" id="UP000823561"/>
    </source>
</evidence>
<comment type="similarity">
    <text evidence="1">Belongs to the metallo-dependent hydrolases superfamily. TatD-type hydrolase family.</text>
</comment>
<dbReference type="EMBL" id="JADWDJ010000019">
    <property type="protein sequence ID" value="KAG5265820.1"/>
    <property type="molecule type" value="Genomic_DNA"/>
</dbReference>
<keyword evidence="3" id="KW-0378">Hydrolase</keyword>
<dbReference type="PANTHER" id="PTHR46317">
    <property type="entry name" value="HYDROLASE OF PHP SUPERFAMILY-RELATED PROTEIN"/>
    <property type="match status" value="1"/>
</dbReference>
<dbReference type="InterPro" id="IPR032466">
    <property type="entry name" value="Metal_Hydrolase"/>
</dbReference>
<reference evidence="6" key="1">
    <citation type="submission" date="2020-10" db="EMBL/GenBank/DDBJ databases">
        <title>Chromosome-scale genome assembly of the Allis shad, Alosa alosa.</title>
        <authorList>
            <person name="Margot Z."/>
            <person name="Christophe K."/>
            <person name="Cabau C."/>
            <person name="Louis A."/>
            <person name="Berthelot C."/>
            <person name="Parey E."/>
            <person name="Roest Crollius H."/>
            <person name="Montfort J."/>
            <person name="Robinson-Rechavi M."/>
            <person name="Bucao C."/>
            <person name="Bouchez O."/>
            <person name="Gislard M."/>
            <person name="Lluch J."/>
            <person name="Milhes M."/>
            <person name="Lampietro C."/>
            <person name="Lopez Roques C."/>
            <person name="Donnadieu C."/>
            <person name="Braasch I."/>
            <person name="Desvignes T."/>
            <person name="Postlethwait J."/>
            <person name="Bobe J."/>
            <person name="Guiguen Y."/>
        </authorList>
    </citation>
    <scope>NUCLEOTIDE SEQUENCE</scope>
    <source>
        <strain evidence="6">M-15738</strain>
        <tissue evidence="6">Blood</tissue>
    </source>
</reference>
<keyword evidence="7" id="KW-1185">Reference proteome</keyword>
<dbReference type="InterPro" id="IPR001130">
    <property type="entry name" value="TatD-like"/>
</dbReference>
<dbReference type="Gene3D" id="3.20.20.140">
    <property type="entry name" value="Metal-dependent hydrolases"/>
    <property type="match status" value="1"/>
</dbReference>
<gene>
    <name evidence="6" type="ORF">AALO_G00246740</name>
</gene>
<evidence type="ECO:0000256" key="2">
    <source>
        <dbReference type="ARBA" id="ARBA00022723"/>
    </source>
</evidence>
<feature type="binding site" evidence="5">
    <location>
        <position position="103"/>
    </location>
    <ligand>
        <name>a divalent metal cation</name>
        <dbReference type="ChEBI" id="CHEBI:60240"/>
        <label>1</label>
    </ligand>
</feature>
<proteinExistence type="inferred from homology"/>
<feature type="binding site" evidence="5">
    <location>
        <position position="8"/>
    </location>
    <ligand>
        <name>a divalent metal cation</name>
        <dbReference type="ChEBI" id="CHEBI:60240"/>
        <label>1</label>
    </ligand>
</feature>
<keyword evidence="2 5" id="KW-0479">Metal-binding</keyword>
<dbReference type="GO" id="GO:0016788">
    <property type="term" value="F:hydrolase activity, acting on ester bonds"/>
    <property type="evidence" value="ECO:0007669"/>
    <property type="project" value="InterPro"/>
</dbReference>
<dbReference type="PIRSF" id="PIRSF005902">
    <property type="entry name" value="DNase_TatD"/>
    <property type="match status" value="1"/>
</dbReference>
<evidence type="ECO:0000256" key="4">
    <source>
        <dbReference type="ARBA" id="ARBA00093287"/>
    </source>
</evidence>
<sequence length="270" mass="29913">MQGYIDCHCHISAAEFDNDIDVVVENSKKAGIVALLAVAEHAGEFEKIMELSQRFSGFILPCLGVHPVQAVDETQQRGAVLEDLNAALPQIEKYKDNLVAIGEVGLDFTPRFVSSDDGKDQQRQVLIRQVEIAKRLGLPLNVHSRSAGRPTIQLLKEQGAENVLLHAFDGKPSVAMEGVKAGYFFSIPPSIIRSEQKQKLVKQLPLENMCLETDSPALGPEKQVRNEPKNISICAEYIAKIKGVPLERVMEVTTQNALRLFPRLKTFLTM</sequence>